<proteinExistence type="predicted"/>
<reference evidence="2 3" key="1">
    <citation type="submission" date="2021-06" db="EMBL/GenBank/DDBJ databases">
        <title>Caerostris extrusa draft genome.</title>
        <authorList>
            <person name="Kono N."/>
            <person name="Arakawa K."/>
        </authorList>
    </citation>
    <scope>NUCLEOTIDE SEQUENCE [LARGE SCALE GENOMIC DNA]</scope>
</reference>
<evidence type="ECO:0000313" key="3">
    <source>
        <dbReference type="Proteomes" id="UP001054945"/>
    </source>
</evidence>
<protein>
    <submittedName>
        <fullName evidence="2">Uncharacterized protein</fullName>
    </submittedName>
</protein>
<organism evidence="2 3">
    <name type="scientific">Caerostris extrusa</name>
    <name type="common">Bark spider</name>
    <name type="synonym">Caerostris bankana</name>
    <dbReference type="NCBI Taxonomy" id="172846"/>
    <lineage>
        <taxon>Eukaryota</taxon>
        <taxon>Metazoa</taxon>
        <taxon>Ecdysozoa</taxon>
        <taxon>Arthropoda</taxon>
        <taxon>Chelicerata</taxon>
        <taxon>Arachnida</taxon>
        <taxon>Araneae</taxon>
        <taxon>Araneomorphae</taxon>
        <taxon>Entelegynae</taxon>
        <taxon>Araneoidea</taxon>
        <taxon>Araneidae</taxon>
        <taxon>Caerostris</taxon>
    </lineage>
</organism>
<feature type="region of interest" description="Disordered" evidence="1">
    <location>
        <begin position="1"/>
        <end position="62"/>
    </location>
</feature>
<dbReference type="EMBL" id="BPLR01012891">
    <property type="protein sequence ID" value="GIY57348.1"/>
    <property type="molecule type" value="Genomic_DNA"/>
</dbReference>
<dbReference type="Proteomes" id="UP001054945">
    <property type="component" value="Unassembled WGS sequence"/>
</dbReference>
<evidence type="ECO:0000256" key="1">
    <source>
        <dbReference type="SAM" id="MobiDB-lite"/>
    </source>
</evidence>
<sequence length="84" mass="9268">MRSEQAARPDLSDLLRQSGERFDNATTLGPKRLPSVTSGEKSSHTNITPASLKIMRSEQAARPDLSDLLRQSGKRFDNTTTLVI</sequence>
<accession>A0AAV4UHR3</accession>
<keyword evidence="3" id="KW-1185">Reference proteome</keyword>
<evidence type="ECO:0000313" key="2">
    <source>
        <dbReference type="EMBL" id="GIY57348.1"/>
    </source>
</evidence>
<feature type="compositionally biased region" description="Polar residues" evidence="1">
    <location>
        <begin position="35"/>
        <end position="49"/>
    </location>
</feature>
<dbReference type="AlphaFoldDB" id="A0AAV4UHR3"/>
<feature type="compositionally biased region" description="Basic and acidic residues" evidence="1">
    <location>
        <begin position="1"/>
        <end position="23"/>
    </location>
</feature>
<comment type="caution">
    <text evidence="2">The sequence shown here is derived from an EMBL/GenBank/DDBJ whole genome shotgun (WGS) entry which is preliminary data.</text>
</comment>
<name>A0AAV4UHR3_CAEEX</name>
<gene>
    <name evidence="2" type="ORF">CEXT_766711</name>
</gene>